<comment type="caution">
    <text evidence="2">The sequence shown here is derived from an EMBL/GenBank/DDBJ whole genome shotgun (WGS) entry which is preliminary data.</text>
</comment>
<feature type="region of interest" description="Disordered" evidence="1">
    <location>
        <begin position="1"/>
        <end position="26"/>
    </location>
</feature>
<protein>
    <submittedName>
        <fullName evidence="2">Uncharacterized protein</fullName>
    </submittedName>
</protein>
<sequence length="70" mass="7304">MTNRGLTRILKGKSDEKTTVNGTEQPPIQQAETKRTVKALECGMLLLSGSPAVKAAAPLPALSGRQSGTV</sequence>
<gene>
    <name evidence="2" type="ORF">H6A12_11405</name>
</gene>
<reference evidence="2" key="2">
    <citation type="journal article" date="2021" name="Sci. Rep.">
        <title>The distribution of antibiotic resistance genes in chicken gut microbiota commensals.</title>
        <authorList>
            <person name="Juricova H."/>
            <person name="Matiasovicova J."/>
            <person name="Kubasova T."/>
            <person name="Cejkova D."/>
            <person name="Rychlik I."/>
        </authorList>
    </citation>
    <scope>NUCLEOTIDE SEQUENCE</scope>
    <source>
        <strain evidence="2">An559</strain>
    </source>
</reference>
<evidence type="ECO:0000313" key="3">
    <source>
        <dbReference type="Proteomes" id="UP000774750"/>
    </source>
</evidence>
<dbReference type="AlphaFoldDB" id="A0A938X9M6"/>
<dbReference type="EMBL" id="JACJKY010000025">
    <property type="protein sequence ID" value="MBM6921756.1"/>
    <property type="molecule type" value="Genomic_DNA"/>
</dbReference>
<proteinExistence type="predicted"/>
<evidence type="ECO:0000313" key="2">
    <source>
        <dbReference type="EMBL" id="MBM6921756.1"/>
    </source>
</evidence>
<evidence type="ECO:0000256" key="1">
    <source>
        <dbReference type="SAM" id="MobiDB-lite"/>
    </source>
</evidence>
<dbReference type="RefSeq" id="WP_204447983.1">
    <property type="nucleotide sequence ID" value="NZ_JACJKY010000025.1"/>
</dbReference>
<dbReference type="Proteomes" id="UP000774750">
    <property type="component" value="Unassembled WGS sequence"/>
</dbReference>
<reference evidence="2" key="1">
    <citation type="submission" date="2020-08" db="EMBL/GenBank/DDBJ databases">
        <authorList>
            <person name="Cejkova D."/>
            <person name="Kubasova T."/>
            <person name="Jahodarova E."/>
            <person name="Rychlik I."/>
        </authorList>
    </citation>
    <scope>NUCLEOTIDE SEQUENCE</scope>
    <source>
        <strain evidence="2">An559</strain>
    </source>
</reference>
<keyword evidence="3" id="KW-1185">Reference proteome</keyword>
<name>A0A938X9M6_9FIRM</name>
<organism evidence="2 3">
    <name type="scientific">Merdimmobilis hominis</name>
    <dbReference type="NCBI Taxonomy" id="2897707"/>
    <lineage>
        <taxon>Bacteria</taxon>
        <taxon>Bacillati</taxon>
        <taxon>Bacillota</taxon>
        <taxon>Clostridia</taxon>
        <taxon>Eubacteriales</taxon>
        <taxon>Oscillospiraceae</taxon>
        <taxon>Merdimmobilis</taxon>
    </lineage>
</organism>
<accession>A0A938X9M6</accession>